<organism evidence="1 2">
    <name type="scientific">Chengkuizengella axinellae</name>
    <dbReference type="NCBI Taxonomy" id="3064388"/>
    <lineage>
        <taxon>Bacteria</taxon>
        <taxon>Bacillati</taxon>
        <taxon>Bacillota</taxon>
        <taxon>Bacilli</taxon>
        <taxon>Bacillales</taxon>
        <taxon>Paenibacillaceae</taxon>
        <taxon>Chengkuizengella</taxon>
    </lineage>
</organism>
<accession>A0ABT9IU61</accession>
<evidence type="ECO:0000313" key="2">
    <source>
        <dbReference type="Proteomes" id="UP001231941"/>
    </source>
</evidence>
<dbReference type="RefSeq" id="WP_305990186.1">
    <property type="nucleotide sequence ID" value="NZ_JAVAMP010000001.1"/>
</dbReference>
<name>A0ABT9IU61_9BACL</name>
<protein>
    <submittedName>
        <fullName evidence="1">Uncharacterized protein</fullName>
    </submittedName>
</protein>
<dbReference type="Proteomes" id="UP001231941">
    <property type="component" value="Unassembled WGS sequence"/>
</dbReference>
<keyword evidence="2" id="KW-1185">Reference proteome</keyword>
<sequence length="46" mass="5305">MSEEKKGEMSVSNTNEKVVKNEFKKQAKHFSNTGLTLNNKDYLHGY</sequence>
<gene>
    <name evidence="1" type="ORF">Q5Y73_02080</name>
</gene>
<evidence type="ECO:0000313" key="1">
    <source>
        <dbReference type="EMBL" id="MDP5272884.1"/>
    </source>
</evidence>
<proteinExistence type="predicted"/>
<comment type="caution">
    <text evidence="1">The sequence shown here is derived from an EMBL/GenBank/DDBJ whole genome shotgun (WGS) entry which is preliminary data.</text>
</comment>
<reference evidence="1 2" key="1">
    <citation type="submission" date="2023-08" db="EMBL/GenBank/DDBJ databases">
        <authorList>
            <person name="Park J.-S."/>
        </authorList>
    </citation>
    <scope>NUCLEOTIDE SEQUENCE [LARGE SCALE GENOMIC DNA]</scope>
    <source>
        <strain evidence="1 2">2205SS18-9</strain>
    </source>
</reference>
<dbReference type="EMBL" id="JAVAMP010000001">
    <property type="protein sequence ID" value="MDP5272884.1"/>
    <property type="molecule type" value="Genomic_DNA"/>
</dbReference>